<name>A0A0M3ILS7_ASCLU</name>
<dbReference type="Proteomes" id="UP000036681">
    <property type="component" value="Unplaced"/>
</dbReference>
<dbReference type="WBParaSite" id="ALUE_0001970501-mRNA-1">
    <property type="protein sequence ID" value="ALUE_0001970501-mRNA-1"/>
    <property type="gene ID" value="ALUE_0001970501"/>
</dbReference>
<reference evidence="2" key="1">
    <citation type="submission" date="2017-02" db="UniProtKB">
        <authorList>
            <consortium name="WormBaseParasite"/>
        </authorList>
    </citation>
    <scope>IDENTIFICATION</scope>
</reference>
<accession>A0A0M3ILS7</accession>
<evidence type="ECO:0000313" key="1">
    <source>
        <dbReference type="Proteomes" id="UP000036681"/>
    </source>
</evidence>
<sequence length="109" mass="12714">MYLKKRTVSEEFFIAVKKCVIFSLRTHFTGKVNFEHLGVKHLTTDIMKEITSQISLECINSPTSLTSTRPPPYTSHPLRVVMVPWDIFRHQANYSSSLCFFPHLIRRTE</sequence>
<dbReference type="AlphaFoldDB" id="A0A0M3ILS7"/>
<protein>
    <submittedName>
        <fullName evidence="2">Ovule protein</fullName>
    </submittedName>
</protein>
<keyword evidence="1" id="KW-1185">Reference proteome</keyword>
<proteinExistence type="predicted"/>
<evidence type="ECO:0000313" key="2">
    <source>
        <dbReference type="WBParaSite" id="ALUE_0001970501-mRNA-1"/>
    </source>
</evidence>
<organism evidence="1 2">
    <name type="scientific">Ascaris lumbricoides</name>
    <name type="common">Giant roundworm</name>
    <dbReference type="NCBI Taxonomy" id="6252"/>
    <lineage>
        <taxon>Eukaryota</taxon>
        <taxon>Metazoa</taxon>
        <taxon>Ecdysozoa</taxon>
        <taxon>Nematoda</taxon>
        <taxon>Chromadorea</taxon>
        <taxon>Rhabditida</taxon>
        <taxon>Spirurina</taxon>
        <taxon>Ascaridomorpha</taxon>
        <taxon>Ascaridoidea</taxon>
        <taxon>Ascarididae</taxon>
        <taxon>Ascaris</taxon>
    </lineage>
</organism>